<dbReference type="PANTHER" id="PTHR10830">
    <property type="entry name" value="DOLICHYL-DIPHOSPHOOLIGOSACCHARIDE--PROTEIN GLYCOSYLTRANSFERASE 48 KDA SUBUNIT"/>
    <property type="match status" value="1"/>
</dbReference>
<evidence type="ECO:0000256" key="9">
    <source>
        <dbReference type="RuleBase" id="RU361142"/>
    </source>
</evidence>
<proteinExistence type="inferred from homology"/>
<feature type="transmembrane region" description="Helical" evidence="9">
    <location>
        <begin position="246"/>
        <end position="267"/>
    </location>
</feature>
<evidence type="ECO:0000259" key="11">
    <source>
        <dbReference type="Pfam" id="PF23358"/>
    </source>
</evidence>
<feature type="domain" description="OST48 N-terminal" evidence="10">
    <location>
        <begin position="4"/>
        <end position="116"/>
    </location>
</feature>
<comment type="function">
    <text evidence="9">Subunit of the oligosaccharyl transferase (OST) complex that catalyzes the initial transfer of a defined glycan (Glc(3)Man(9)GlcNAc(2) in eukaryotes) from the lipid carrier dolichol-pyrophosphate to an asparagine residue within an Asn-X-Ser/Thr consensus motif in nascent polypeptide chains, the first step in protein N-glycosylation. N-glycosylation occurs cotranslationally and the complex associates with the Sec61 complex at the channel-forming translocon complex that mediates protein translocation across the endoplasmic reticulum (ER).</text>
</comment>
<dbReference type="Pfam" id="PF23358">
    <property type="entry name" value="OST48_MD"/>
    <property type="match status" value="1"/>
</dbReference>
<comment type="pathway">
    <text evidence="2 9">Protein modification; protein glycosylation.</text>
</comment>
<dbReference type="EMBL" id="JARBHB010000015">
    <property type="protein sequence ID" value="KAJ8867296.1"/>
    <property type="molecule type" value="Genomic_DNA"/>
</dbReference>
<evidence type="ECO:0000256" key="2">
    <source>
        <dbReference type="ARBA" id="ARBA00004922"/>
    </source>
</evidence>
<evidence type="ECO:0000256" key="3">
    <source>
        <dbReference type="ARBA" id="ARBA00008743"/>
    </source>
</evidence>
<comment type="subunit">
    <text evidence="9">Component of the oligosaccharyltransferase (OST) complex.</text>
</comment>
<comment type="subcellular location">
    <subcellularLocation>
        <location evidence="1 9">Endoplasmic reticulum membrane</location>
        <topology evidence="1 9">Single-pass type I membrane protein</topology>
    </subcellularLocation>
</comment>
<sequence length="276" mass="31513">MPLLLYQGTGLVADRDNPLVLQVLTAESSAYSYVPDEPVKEIIKPTLLFQFPHAVGKNTLLIAALQARNNARVMFSGSLYFFSDEAFTSSVQKALGGKRYEVSGNHKVATALSQWVFKEHGVLRVKSVSHHRVGEVAPPAAYTITDDVVYTIEIEILDKGRWVPYSADDIQLEFVRIDPFVRMTLEHKPGGRYEARFKIPDVYGVYQFKVDYNRIGYTRLFSTTQVSVRPLMHTEYERFIPSAYPYYMSAFSMMLGVFLFSFVFLHFKDEMKAKSE</sequence>
<evidence type="ECO:0000256" key="6">
    <source>
        <dbReference type="ARBA" id="ARBA00022824"/>
    </source>
</evidence>
<protein>
    <recommendedName>
        <fullName evidence="4 9">Dolichyl-diphosphooligosaccharide--protein glycosyltransferase 48 kDa subunit</fullName>
        <shortName evidence="9">Oligosaccharyl transferase 48 kDa subunit</shortName>
    </recommendedName>
</protein>
<comment type="similarity">
    <text evidence="3 9">Belongs to the DDOST 48 kDa subunit family.</text>
</comment>
<dbReference type="InterPro" id="IPR005013">
    <property type="entry name" value="DDOST_48_kDa_subunit"/>
</dbReference>
<gene>
    <name evidence="12" type="ORF">PR048_031097</name>
</gene>
<evidence type="ECO:0000256" key="7">
    <source>
        <dbReference type="ARBA" id="ARBA00022989"/>
    </source>
</evidence>
<organism evidence="12 13">
    <name type="scientific">Dryococelus australis</name>
    <dbReference type="NCBI Taxonomy" id="614101"/>
    <lineage>
        <taxon>Eukaryota</taxon>
        <taxon>Metazoa</taxon>
        <taxon>Ecdysozoa</taxon>
        <taxon>Arthropoda</taxon>
        <taxon>Hexapoda</taxon>
        <taxon>Insecta</taxon>
        <taxon>Pterygota</taxon>
        <taxon>Neoptera</taxon>
        <taxon>Polyneoptera</taxon>
        <taxon>Phasmatodea</taxon>
        <taxon>Verophasmatodea</taxon>
        <taxon>Anareolatae</taxon>
        <taxon>Phasmatidae</taxon>
        <taxon>Eurycanthinae</taxon>
        <taxon>Dryococelus</taxon>
    </lineage>
</organism>
<dbReference type="Pfam" id="PF03345">
    <property type="entry name" value="OST48_N"/>
    <property type="match status" value="1"/>
</dbReference>
<keyword evidence="5 9" id="KW-0812">Transmembrane</keyword>
<evidence type="ECO:0000313" key="13">
    <source>
        <dbReference type="Proteomes" id="UP001159363"/>
    </source>
</evidence>
<evidence type="ECO:0000256" key="4">
    <source>
        <dbReference type="ARBA" id="ARBA00013350"/>
    </source>
</evidence>
<evidence type="ECO:0000256" key="8">
    <source>
        <dbReference type="ARBA" id="ARBA00023136"/>
    </source>
</evidence>
<feature type="domain" description="OST48 middle" evidence="11">
    <location>
        <begin position="130"/>
        <end position="267"/>
    </location>
</feature>
<comment type="caution">
    <text evidence="12">The sequence shown here is derived from an EMBL/GenBank/DDBJ whole genome shotgun (WGS) entry which is preliminary data.</text>
</comment>
<keyword evidence="8 9" id="KW-0472">Membrane</keyword>
<dbReference type="Proteomes" id="UP001159363">
    <property type="component" value="Chromosome 14"/>
</dbReference>
<accession>A0ABQ9G742</accession>
<evidence type="ECO:0000313" key="12">
    <source>
        <dbReference type="EMBL" id="KAJ8867296.1"/>
    </source>
</evidence>
<evidence type="ECO:0000256" key="1">
    <source>
        <dbReference type="ARBA" id="ARBA00004115"/>
    </source>
</evidence>
<dbReference type="InterPro" id="IPR055459">
    <property type="entry name" value="OST48_MD"/>
</dbReference>
<evidence type="ECO:0000259" key="10">
    <source>
        <dbReference type="Pfam" id="PF03345"/>
    </source>
</evidence>
<evidence type="ECO:0000256" key="5">
    <source>
        <dbReference type="ARBA" id="ARBA00022692"/>
    </source>
</evidence>
<keyword evidence="7 9" id="KW-1133">Transmembrane helix</keyword>
<name>A0ABQ9G742_9NEOP</name>
<keyword evidence="13" id="KW-1185">Reference proteome</keyword>
<reference evidence="12 13" key="1">
    <citation type="submission" date="2023-02" db="EMBL/GenBank/DDBJ databases">
        <title>LHISI_Scaffold_Assembly.</title>
        <authorList>
            <person name="Stuart O.P."/>
            <person name="Cleave R."/>
            <person name="Magrath M.J.L."/>
            <person name="Mikheyev A.S."/>
        </authorList>
    </citation>
    <scope>NUCLEOTIDE SEQUENCE [LARGE SCALE GENOMIC DNA]</scope>
    <source>
        <strain evidence="12">Daus_M_001</strain>
        <tissue evidence="12">Leg muscle</tissue>
    </source>
</reference>
<dbReference type="PANTHER" id="PTHR10830:SF0">
    <property type="entry name" value="DOLICHYL-DIPHOSPHOOLIGOSACCHARIDE--PROTEIN GLYCOSYLTRANSFERASE 48 KDA SUBUNIT"/>
    <property type="match status" value="1"/>
</dbReference>
<dbReference type="InterPro" id="IPR055457">
    <property type="entry name" value="OST48_N"/>
</dbReference>
<keyword evidence="6 9" id="KW-0256">Endoplasmic reticulum</keyword>